<comment type="caution">
    <text evidence="1">The sequence shown here is derived from an EMBL/GenBank/DDBJ whole genome shotgun (WGS) entry which is preliminary data.</text>
</comment>
<keyword evidence="2" id="KW-1185">Reference proteome</keyword>
<evidence type="ECO:0000313" key="1">
    <source>
        <dbReference type="EMBL" id="KAI0055392.1"/>
    </source>
</evidence>
<gene>
    <name evidence="1" type="ORF">BV25DRAFT_1921867</name>
</gene>
<dbReference type="EMBL" id="MU277294">
    <property type="protein sequence ID" value="KAI0055392.1"/>
    <property type="molecule type" value="Genomic_DNA"/>
</dbReference>
<evidence type="ECO:0000313" key="2">
    <source>
        <dbReference type="Proteomes" id="UP000814140"/>
    </source>
</evidence>
<sequence>MSNANTTTTSAPPDRPSKSALELGPKKPASHSDPLVHHGRHFCRTVHAMTNFKALITRGLLRMGELADEPEDTFTAEERREHAVFNTLMQSTPGLEDRLMNGSNEEVAIIAELLQKGASAARSDDTKGIKGSVIDWITPLGQSLDPPLGRNVKITRGFNHETTGALLCPAGLNWSDPEIKAKLRSGEMSIAGDYWPLFLYRGCVYNPCEPWNGLFRNQLLVSAFKHIFTSPSSVDKEPRATRAGNARIHGMTRVTAASIAYVATQVRFALSSATMFSRTDTVLDSERFYNSVFELFEDIDERQEVDSLITWWNRQIFPSFTSAQIVPTEDSALAKIKEKRAALKAAALSTSGTAA</sequence>
<protein>
    <submittedName>
        <fullName evidence="1">Uncharacterized protein</fullName>
    </submittedName>
</protein>
<name>A0ACB8SGP6_9AGAM</name>
<proteinExistence type="predicted"/>
<reference evidence="1" key="2">
    <citation type="journal article" date="2022" name="New Phytol.">
        <title>Evolutionary transition to the ectomycorrhizal habit in the genomes of a hyperdiverse lineage of mushroom-forming fungi.</title>
        <authorList>
            <person name="Looney B."/>
            <person name="Miyauchi S."/>
            <person name="Morin E."/>
            <person name="Drula E."/>
            <person name="Courty P.E."/>
            <person name="Kohler A."/>
            <person name="Kuo A."/>
            <person name="LaButti K."/>
            <person name="Pangilinan J."/>
            <person name="Lipzen A."/>
            <person name="Riley R."/>
            <person name="Andreopoulos W."/>
            <person name="He G."/>
            <person name="Johnson J."/>
            <person name="Nolan M."/>
            <person name="Tritt A."/>
            <person name="Barry K.W."/>
            <person name="Grigoriev I.V."/>
            <person name="Nagy L.G."/>
            <person name="Hibbett D."/>
            <person name="Henrissat B."/>
            <person name="Matheny P.B."/>
            <person name="Labbe J."/>
            <person name="Martin F.M."/>
        </authorList>
    </citation>
    <scope>NUCLEOTIDE SEQUENCE</scope>
    <source>
        <strain evidence="1">HHB10654</strain>
    </source>
</reference>
<accession>A0ACB8SGP6</accession>
<reference evidence="1" key="1">
    <citation type="submission" date="2021-03" db="EMBL/GenBank/DDBJ databases">
        <authorList>
            <consortium name="DOE Joint Genome Institute"/>
            <person name="Ahrendt S."/>
            <person name="Looney B.P."/>
            <person name="Miyauchi S."/>
            <person name="Morin E."/>
            <person name="Drula E."/>
            <person name="Courty P.E."/>
            <person name="Chicoki N."/>
            <person name="Fauchery L."/>
            <person name="Kohler A."/>
            <person name="Kuo A."/>
            <person name="Labutti K."/>
            <person name="Pangilinan J."/>
            <person name="Lipzen A."/>
            <person name="Riley R."/>
            <person name="Andreopoulos W."/>
            <person name="He G."/>
            <person name="Johnson J."/>
            <person name="Barry K.W."/>
            <person name="Grigoriev I.V."/>
            <person name="Nagy L."/>
            <person name="Hibbett D."/>
            <person name="Henrissat B."/>
            <person name="Matheny P.B."/>
            <person name="Labbe J."/>
            <person name="Martin F."/>
        </authorList>
    </citation>
    <scope>NUCLEOTIDE SEQUENCE</scope>
    <source>
        <strain evidence="1">HHB10654</strain>
    </source>
</reference>
<organism evidence="1 2">
    <name type="scientific">Artomyces pyxidatus</name>
    <dbReference type="NCBI Taxonomy" id="48021"/>
    <lineage>
        <taxon>Eukaryota</taxon>
        <taxon>Fungi</taxon>
        <taxon>Dikarya</taxon>
        <taxon>Basidiomycota</taxon>
        <taxon>Agaricomycotina</taxon>
        <taxon>Agaricomycetes</taxon>
        <taxon>Russulales</taxon>
        <taxon>Auriscalpiaceae</taxon>
        <taxon>Artomyces</taxon>
    </lineage>
</organism>
<dbReference type="Proteomes" id="UP000814140">
    <property type="component" value="Unassembled WGS sequence"/>
</dbReference>